<accession>A0A8S9YL11</accession>
<reference evidence="4" key="1">
    <citation type="submission" date="2019-07" db="EMBL/GenBank/DDBJ databases">
        <title>Annotation for the trematode Paragonimus miyazaki's.</title>
        <authorList>
            <person name="Choi Y.-J."/>
        </authorList>
    </citation>
    <scope>NUCLEOTIDE SEQUENCE</scope>
    <source>
        <strain evidence="4">Japan</strain>
    </source>
</reference>
<dbReference type="Proteomes" id="UP000822476">
    <property type="component" value="Unassembled WGS sequence"/>
</dbReference>
<evidence type="ECO:0000256" key="2">
    <source>
        <dbReference type="SAM" id="MobiDB-lite"/>
    </source>
</evidence>
<evidence type="ECO:0000313" key="5">
    <source>
        <dbReference type="Proteomes" id="UP000822476"/>
    </source>
</evidence>
<keyword evidence="5" id="KW-1185">Reference proteome</keyword>
<dbReference type="Gene3D" id="2.40.70.10">
    <property type="entry name" value="Acid Proteases"/>
    <property type="match status" value="1"/>
</dbReference>
<keyword evidence="1" id="KW-0378">Hydrolase</keyword>
<dbReference type="AlphaFoldDB" id="A0A8S9YL11"/>
<dbReference type="CDD" id="cd00303">
    <property type="entry name" value="retropepsin_like"/>
    <property type="match status" value="1"/>
</dbReference>
<dbReference type="SUPFAM" id="SSF50630">
    <property type="entry name" value="Acid proteases"/>
    <property type="match status" value="1"/>
</dbReference>
<feature type="region of interest" description="Disordered" evidence="2">
    <location>
        <begin position="419"/>
        <end position="438"/>
    </location>
</feature>
<dbReference type="Pfam" id="PF00077">
    <property type="entry name" value="RVP"/>
    <property type="match status" value="1"/>
</dbReference>
<evidence type="ECO:0000259" key="3">
    <source>
        <dbReference type="Pfam" id="PF00077"/>
    </source>
</evidence>
<dbReference type="OrthoDB" id="6241372at2759"/>
<dbReference type="GO" id="GO:0016787">
    <property type="term" value="F:hydrolase activity"/>
    <property type="evidence" value="ECO:0007669"/>
    <property type="project" value="UniProtKB-KW"/>
</dbReference>
<name>A0A8S9YL11_9TREM</name>
<organism evidence="4 5">
    <name type="scientific">Paragonimus skrjabini miyazakii</name>
    <dbReference type="NCBI Taxonomy" id="59628"/>
    <lineage>
        <taxon>Eukaryota</taxon>
        <taxon>Metazoa</taxon>
        <taxon>Spiralia</taxon>
        <taxon>Lophotrochozoa</taxon>
        <taxon>Platyhelminthes</taxon>
        <taxon>Trematoda</taxon>
        <taxon>Digenea</taxon>
        <taxon>Plagiorchiida</taxon>
        <taxon>Troglotremata</taxon>
        <taxon>Troglotrematidae</taxon>
        <taxon>Paragonimus</taxon>
    </lineage>
</organism>
<dbReference type="EMBL" id="JTDE01005494">
    <property type="protein sequence ID" value="KAF7249200.1"/>
    <property type="molecule type" value="Genomic_DNA"/>
</dbReference>
<gene>
    <name evidence="4" type="ORF">EG68_09300</name>
</gene>
<dbReference type="InterPro" id="IPR018061">
    <property type="entry name" value="Retropepsins"/>
</dbReference>
<sequence>MFTSIIALLSSVIEGGHIKTQSTPTPPAPKKFRVGDNFRRWEFQAKEHVFLFTQAERARVLAMLLDGEALDIAIDEGILQGDITEGTFRRLRACFTTDPHRLEVCRQFHGRIQHPGEKLTTFIRELRRLCAEGFTDDTPEVREQRILQQTLEGTRDPSTRRAFLTAAPTSIQEALVLAGTIEQDNGVLERDQQYQTREIAPVQYRLLARPQMFNRQERYGPQRMQRPPYQKPHCYYCSLYGKRAYRCSHNRGGSVARPLSRLISPPLVLNNCHIRSPTVSGLLWSAPSVLLVDTGAACCLINKHRVPIKVLPQQDSGVRLVAANGTDIRSVGWLNVPVTLGEKVREHPMLVVGNLPWDAILGIDFLKTLQGKTTAPSVPVINQASREARYTGALHTNKQNERSEAFGWLGHNTEKMRQHHSRCAAPTRTCHRPSALKD</sequence>
<feature type="domain" description="Retropepsins" evidence="3">
    <location>
        <begin position="290"/>
        <end position="372"/>
    </location>
</feature>
<evidence type="ECO:0000256" key="1">
    <source>
        <dbReference type="ARBA" id="ARBA00022801"/>
    </source>
</evidence>
<evidence type="ECO:0000313" key="4">
    <source>
        <dbReference type="EMBL" id="KAF7249200.1"/>
    </source>
</evidence>
<protein>
    <recommendedName>
        <fullName evidence="3">Retropepsins domain-containing protein</fullName>
    </recommendedName>
</protein>
<proteinExistence type="predicted"/>
<comment type="caution">
    <text evidence="4">The sequence shown here is derived from an EMBL/GenBank/DDBJ whole genome shotgun (WGS) entry which is preliminary data.</text>
</comment>
<dbReference type="InterPro" id="IPR021109">
    <property type="entry name" value="Peptidase_aspartic_dom_sf"/>
</dbReference>